<accession>A0A218WT44</accession>
<evidence type="ECO:0000256" key="6">
    <source>
        <dbReference type="RuleBase" id="RU363077"/>
    </source>
</evidence>
<gene>
    <name evidence="9" type="ORF">CDL15_Pgr009682</name>
</gene>
<keyword evidence="4 6" id="KW-1133">Transmembrane helix</keyword>
<dbReference type="Proteomes" id="UP000197138">
    <property type="component" value="Unassembled WGS sequence"/>
</dbReference>
<name>A0A218WT44_PUNGR</name>
<proteinExistence type="inferred from homology"/>
<feature type="domain" description="EamA" evidence="8">
    <location>
        <begin position="15"/>
        <end position="151"/>
    </location>
</feature>
<dbReference type="AlphaFoldDB" id="A0A218WT44"/>
<feature type="transmembrane region" description="Helical" evidence="6">
    <location>
        <begin position="135"/>
        <end position="155"/>
    </location>
</feature>
<dbReference type="InterPro" id="IPR037185">
    <property type="entry name" value="EmrE-like"/>
</dbReference>
<feature type="transmembrane region" description="Helical" evidence="6">
    <location>
        <begin position="299"/>
        <end position="317"/>
    </location>
</feature>
<feature type="transmembrane region" description="Helical" evidence="6">
    <location>
        <begin position="175"/>
        <end position="195"/>
    </location>
</feature>
<dbReference type="InterPro" id="IPR000620">
    <property type="entry name" value="EamA_dom"/>
</dbReference>
<feature type="region of interest" description="Disordered" evidence="7">
    <location>
        <begin position="327"/>
        <end position="354"/>
    </location>
</feature>
<feature type="transmembrane region" description="Helical" evidence="6">
    <location>
        <begin position="207"/>
        <end position="229"/>
    </location>
</feature>
<evidence type="ECO:0000256" key="7">
    <source>
        <dbReference type="SAM" id="MobiDB-lite"/>
    </source>
</evidence>
<evidence type="ECO:0000259" key="8">
    <source>
        <dbReference type="Pfam" id="PF00892"/>
    </source>
</evidence>
<comment type="similarity">
    <text evidence="2 6">Belongs to the drug/metabolite transporter (DMT) superfamily. Plant drug/metabolite exporter (P-DME) (TC 2.A.7.4) family.</text>
</comment>
<feature type="compositionally biased region" description="Polar residues" evidence="7">
    <location>
        <begin position="335"/>
        <end position="354"/>
    </location>
</feature>
<feature type="transmembrane region" description="Helical" evidence="6">
    <location>
        <begin position="12"/>
        <end position="28"/>
    </location>
</feature>
<evidence type="ECO:0000256" key="5">
    <source>
        <dbReference type="ARBA" id="ARBA00023136"/>
    </source>
</evidence>
<evidence type="ECO:0000256" key="4">
    <source>
        <dbReference type="ARBA" id="ARBA00022989"/>
    </source>
</evidence>
<feature type="transmembrane region" description="Helical" evidence="6">
    <location>
        <begin position="105"/>
        <end position="123"/>
    </location>
</feature>
<evidence type="ECO:0000313" key="10">
    <source>
        <dbReference type="Proteomes" id="UP000197138"/>
    </source>
</evidence>
<dbReference type="GO" id="GO:0016020">
    <property type="term" value="C:membrane"/>
    <property type="evidence" value="ECO:0007669"/>
    <property type="project" value="UniProtKB-SubCell"/>
</dbReference>
<dbReference type="SUPFAM" id="SSF103481">
    <property type="entry name" value="Multidrug resistance efflux transporter EmrE"/>
    <property type="match status" value="2"/>
</dbReference>
<feature type="transmembrane region" description="Helical" evidence="6">
    <location>
        <begin position="241"/>
        <end position="259"/>
    </location>
</feature>
<evidence type="ECO:0000256" key="3">
    <source>
        <dbReference type="ARBA" id="ARBA00022692"/>
    </source>
</evidence>
<sequence length="354" mass="38058">MWSRGWSSSVPFAGMIMAIMAQASTMVVNKVAMSGGTNKFVLAFYGNSLSTFLLLPSLLLLRRPSCPSPTSSLLLKLFVLSLIGFMAQIFGYLGIDYSSPTLSTALMNLIPAFTFILAIIFRMERLAWKSSSGQAKIVGTIVSIGGAFLVTFYKGPPLSVSTTTLKLHLSPYSRWAVGGLFSAGDAFMTSLWYIVQAMILGDYPVVLIIMFYLFLYGTVLGALLSLVTVRDPDAWALKADIGLLAVIYSAVVGTVLRITTTTWCVKKRGPVFVAMFKPLAIIFAVVLGVIFSGDPLCRGSLIGAIVIVGGFYAVTWGKAKEVEDMAGGPKASEALPQTSQKPRGTSNWYQSLAS</sequence>
<dbReference type="GO" id="GO:0022857">
    <property type="term" value="F:transmembrane transporter activity"/>
    <property type="evidence" value="ECO:0007669"/>
    <property type="project" value="InterPro"/>
</dbReference>
<dbReference type="InterPro" id="IPR030184">
    <property type="entry name" value="WAT1-related"/>
</dbReference>
<evidence type="ECO:0000313" key="9">
    <source>
        <dbReference type="EMBL" id="OWM76037.1"/>
    </source>
</evidence>
<dbReference type="Pfam" id="PF00892">
    <property type="entry name" value="EamA"/>
    <property type="match status" value="2"/>
</dbReference>
<comment type="caution">
    <text evidence="9">The sequence shown here is derived from an EMBL/GenBank/DDBJ whole genome shotgun (WGS) entry which is preliminary data.</text>
</comment>
<reference evidence="10" key="1">
    <citation type="journal article" date="2017" name="Plant J.">
        <title>The pomegranate (Punica granatum L.) genome and the genomics of punicalagin biosynthesis.</title>
        <authorList>
            <person name="Qin G."/>
            <person name="Xu C."/>
            <person name="Ming R."/>
            <person name="Tang H."/>
            <person name="Guyot R."/>
            <person name="Kramer E.M."/>
            <person name="Hu Y."/>
            <person name="Yi X."/>
            <person name="Qi Y."/>
            <person name="Xu X."/>
            <person name="Gao Z."/>
            <person name="Pan H."/>
            <person name="Jian J."/>
            <person name="Tian Y."/>
            <person name="Yue Z."/>
            <person name="Xu Y."/>
        </authorList>
    </citation>
    <scope>NUCLEOTIDE SEQUENCE [LARGE SCALE GENOMIC DNA]</scope>
    <source>
        <strain evidence="10">cv. Dabenzi</strain>
    </source>
</reference>
<dbReference type="PANTHER" id="PTHR31218">
    <property type="entry name" value="WAT1-RELATED PROTEIN"/>
    <property type="match status" value="1"/>
</dbReference>
<feature type="transmembrane region" description="Helical" evidence="6">
    <location>
        <begin position="40"/>
        <end position="61"/>
    </location>
</feature>
<evidence type="ECO:0000256" key="2">
    <source>
        <dbReference type="ARBA" id="ARBA00007635"/>
    </source>
</evidence>
<feature type="domain" description="EamA" evidence="8">
    <location>
        <begin position="180"/>
        <end position="315"/>
    </location>
</feature>
<organism evidence="9 10">
    <name type="scientific">Punica granatum</name>
    <name type="common">Pomegranate</name>
    <dbReference type="NCBI Taxonomy" id="22663"/>
    <lineage>
        <taxon>Eukaryota</taxon>
        <taxon>Viridiplantae</taxon>
        <taxon>Streptophyta</taxon>
        <taxon>Embryophyta</taxon>
        <taxon>Tracheophyta</taxon>
        <taxon>Spermatophyta</taxon>
        <taxon>Magnoliopsida</taxon>
        <taxon>eudicotyledons</taxon>
        <taxon>Gunneridae</taxon>
        <taxon>Pentapetalae</taxon>
        <taxon>rosids</taxon>
        <taxon>malvids</taxon>
        <taxon>Myrtales</taxon>
        <taxon>Lythraceae</taxon>
        <taxon>Punica</taxon>
    </lineage>
</organism>
<evidence type="ECO:0000256" key="1">
    <source>
        <dbReference type="ARBA" id="ARBA00004141"/>
    </source>
</evidence>
<keyword evidence="3 6" id="KW-0812">Transmembrane</keyword>
<protein>
    <recommendedName>
        <fullName evidence="6">WAT1-related protein</fullName>
    </recommendedName>
</protein>
<feature type="transmembrane region" description="Helical" evidence="6">
    <location>
        <begin position="73"/>
        <end position="93"/>
    </location>
</feature>
<feature type="transmembrane region" description="Helical" evidence="6">
    <location>
        <begin position="271"/>
        <end position="293"/>
    </location>
</feature>
<comment type="subcellular location">
    <subcellularLocation>
        <location evidence="1 6">Membrane</location>
        <topology evidence="1 6">Multi-pass membrane protein</topology>
    </subcellularLocation>
</comment>
<keyword evidence="5 6" id="KW-0472">Membrane</keyword>
<dbReference type="EMBL" id="MTKT01003224">
    <property type="protein sequence ID" value="OWM76037.1"/>
    <property type="molecule type" value="Genomic_DNA"/>
</dbReference>